<feature type="compositionally biased region" description="Polar residues" evidence="1">
    <location>
        <begin position="608"/>
        <end position="640"/>
    </location>
</feature>
<dbReference type="GeneID" id="107222300"/>
<feature type="region of interest" description="Disordered" evidence="1">
    <location>
        <begin position="1"/>
        <end position="27"/>
    </location>
</feature>
<gene>
    <name evidence="3" type="primary">LOC107222300</name>
</gene>
<protein>
    <submittedName>
        <fullName evidence="3">Uncharacterized protein LOC107222300</fullName>
    </submittedName>
</protein>
<evidence type="ECO:0000313" key="2">
    <source>
        <dbReference type="Proteomes" id="UP000829291"/>
    </source>
</evidence>
<feature type="region of interest" description="Disordered" evidence="1">
    <location>
        <begin position="386"/>
        <end position="410"/>
    </location>
</feature>
<evidence type="ECO:0000313" key="3">
    <source>
        <dbReference type="RefSeq" id="XP_015517082.1"/>
    </source>
</evidence>
<accession>A0A6J0BS13</accession>
<evidence type="ECO:0000256" key="1">
    <source>
        <dbReference type="SAM" id="MobiDB-lite"/>
    </source>
</evidence>
<dbReference type="Proteomes" id="UP000829291">
    <property type="component" value="Chromosome 2"/>
</dbReference>
<proteinExistence type="predicted"/>
<feature type="compositionally biased region" description="Polar residues" evidence="1">
    <location>
        <begin position="1"/>
        <end position="16"/>
    </location>
</feature>
<dbReference type="KEGG" id="nlo:107222300"/>
<dbReference type="RefSeq" id="XP_015517082.1">
    <property type="nucleotide sequence ID" value="XM_015661596.2"/>
</dbReference>
<name>A0A6J0BS13_NEOLC</name>
<sequence>MSEANQETSVTSTQDRITPVEVNENGTALERNEETKAEYEGSKSTVEELFPWISEFKKKCRCLLAQPNIVSLIKLMKFYARNVSVNVTECYTKPYRAAKLKDSISETLLFFLFFYRELVEICDRNSYLDKMSDLLAMYMDMELKASRRGKEHHSKIAARLSSCLFVYLENSNDHILDTFIKAKFINRNYHDILDPILTKISKTIPARHNCDTMYVRYLLIYRLWKKVNSNATVKNQINSTAISHLGPPPVCPTPFLAKYVLPKVPKSQANSTKFLLLHKFDIEQSCKLFIQYCKENREDEDQGDLGKPNFTPNVPSLDNLKVLGGSGMCRDTNHIDNLNDNVNIPGAETCQRNLVKTNCICSGSGICMGKCSAQEGTKSVNNIKTKHESSKVIPLKPHKPGKVPPRPKSKKTGDILYIDLTTEEITEKVIKKKKQLKLHWLAEVKKKLNTKSAKTGEKKKKAQSDASNSFNNLPLPGIIDSTSAKSLSTATTPEPSVLPVNDVTNPVSPASLPSVTTQVPENCVLSNFANDFVPAENLANSNKDETPEFAEKLTTCGATKTVTIPCTDSSHMLKRDTNCNNSLFEIQSETSVAQLSNTLSHMCETYGDDSSTTENNNENHVNSPSKQNETGTLTASTENDSMSMVHKQVLSTGREQICETSEAYRSPSQSSDVAVIFTRDASDVAIVDLDEYAEDNTEISESCKNSKITCEIENIRLDSSLSSYFTSDAIRENNIRNDLPRIKDEFNNDLTNITFHTNKLRLTNSGETYLNTLNDTVQEQSVDDENKSGKIHNVINFAVKEESTDNVAAFEVIDSENTNSAKFHLQDNVNQIIVDAIKEPEVDNKIMIAIEKEEEVDSYHCQIEQNTEESFEKSEPIKYDIMKQYDYKSSEGDQFDGTELTKFTELEIVERQQHDFKNKESESETADKLTTSVENEYVDEQTLIPKINETLICTENIDDNIHDISNDLLASQESQFRENIDGLSLLASVSQHVSNLEYSEKSLTKPKIVDEEISCLATKIKRSHLLRNNGVIKEVSNEILLDVNNTISCKSINEIQDIWQKINDNKIHGTDLGLESSNNNITENESLDMIPLVLETTVDLNSSTLHNNMISVDNVTQMIKDSTNVIVNGETVVLLQKSPNSNLYIINKASDNTAECLDEDKKSTTNTTKRISTAMRDIMNHIPINLSRKNTDRQDGGKIQRYKVHTVGKNKVSRQLKSVVDRCCQHRNKSDIGYIKKEIVSKSNYDEIFRQRSTDTPQSVIELESIETPLPHLTRLTETPTDVQMTTNQRVSQESGVINMTTTGRLSGKLSSKKHEDKVKGTSIENVTFKHNIKQEFESCLDGSSTERSSCYGSQLTPGDFHLQVSKKNYNNINSSNMLPLNPRSTPKIPHVYSTVTTSANLYSLEHEHCDCAPCNMKVSSSQPYQTIPQPIPTCQLSHCACLKCAYELHYRQYLPHSSYLQSNSYFVPTDAKPTSKNNVVQEKALKLTEAVLAKFDDDQLLHKIEQSIIDNKVSNPTNAKNNVPDVKYKPEFDSKLPLKKRLKAHAMMSMSYQDTPIKLEKVENYPGTPMMSIAALEARNLTQNAVPVFEQKPTMPSAVIELSPRLKDDSSHHTTEMIRRDYLKDTSLTSIGNCVNVDEKTRKMNHHRRQTAAEVNVTASGCQKSFKTPAQRKEISISSPTSLKRKTTTVPNHPKSPKKVKKANVGKTKGRQTRSSTRNIPKVDYNYDGIIDLADPKLNTFTELKRKRKKTGR</sequence>
<keyword evidence="2" id="KW-1185">Reference proteome</keyword>
<feature type="region of interest" description="Disordered" evidence="1">
    <location>
        <begin position="605"/>
        <end position="640"/>
    </location>
</feature>
<organism evidence="3">
    <name type="scientific">Neodiprion lecontei</name>
    <name type="common">Redheaded pine sawfly</name>
    <dbReference type="NCBI Taxonomy" id="441921"/>
    <lineage>
        <taxon>Eukaryota</taxon>
        <taxon>Metazoa</taxon>
        <taxon>Ecdysozoa</taxon>
        <taxon>Arthropoda</taxon>
        <taxon>Hexapoda</taxon>
        <taxon>Insecta</taxon>
        <taxon>Pterygota</taxon>
        <taxon>Neoptera</taxon>
        <taxon>Endopterygota</taxon>
        <taxon>Hymenoptera</taxon>
        <taxon>Tenthredinoidea</taxon>
        <taxon>Diprionidae</taxon>
        <taxon>Diprioninae</taxon>
        <taxon>Neodiprion</taxon>
    </lineage>
</organism>
<feature type="compositionally biased region" description="Basic residues" evidence="1">
    <location>
        <begin position="396"/>
        <end position="410"/>
    </location>
</feature>
<feature type="region of interest" description="Disordered" evidence="1">
    <location>
        <begin position="1666"/>
        <end position="1722"/>
    </location>
</feature>
<reference evidence="3" key="1">
    <citation type="submission" date="2025-08" db="UniProtKB">
        <authorList>
            <consortium name="RefSeq"/>
        </authorList>
    </citation>
    <scope>IDENTIFICATION</scope>
    <source>
        <tissue evidence="3">Thorax and Abdomen</tissue>
    </source>
</reference>
<dbReference type="InParanoid" id="A0A6J0BS13"/>
<feature type="compositionally biased region" description="Basic residues" evidence="1">
    <location>
        <begin position="1696"/>
        <end position="1713"/>
    </location>
</feature>
<feature type="region of interest" description="Disordered" evidence="1">
    <location>
        <begin position="451"/>
        <end position="475"/>
    </location>
</feature>
<dbReference type="OrthoDB" id="7673806at2759"/>